<reference evidence="2" key="2">
    <citation type="submission" date="2021-10" db="EMBL/GenBank/DDBJ databases">
        <title>Phylogenomics reveals ancestral predisposition of the termite-cultivated fungus Termitomyces towards a domesticated lifestyle.</title>
        <authorList>
            <person name="Auxier B."/>
            <person name="Grum-Grzhimaylo A."/>
            <person name="Cardenas M.E."/>
            <person name="Lodge J.D."/>
            <person name="Laessoe T."/>
            <person name="Pedersen O."/>
            <person name="Smith M.E."/>
            <person name="Kuyper T.W."/>
            <person name="Franco-Molano E.A."/>
            <person name="Baroni T.J."/>
            <person name="Aanen D.K."/>
        </authorList>
    </citation>
    <scope>NUCLEOTIDE SEQUENCE</scope>
    <source>
        <strain evidence="2">D49</strain>
    </source>
</reference>
<reference evidence="2" key="1">
    <citation type="submission" date="2021-02" db="EMBL/GenBank/DDBJ databases">
        <authorList>
            <person name="Nieuwenhuis M."/>
            <person name="Van De Peppel L.J.J."/>
        </authorList>
    </citation>
    <scope>NUCLEOTIDE SEQUENCE</scope>
    <source>
        <strain evidence="2">D49</strain>
    </source>
</reference>
<dbReference type="AlphaFoldDB" id="A0A9P7K449"/>
<gene>
    <name evidence="2" type="ORF">H0H81_010745</name>
</gene>
<evidence type="ECO:0000256" key="1">
    <source>
        <dbReference type="SAM" id="Phobius"/>
    </source>
</evidence>
<protein>
    <submittedName>
        <fullName evidence="2">Uncharacterized protein</fullName>
    </submittedName>
</protein>
<proteinExistence type="predicted"/>
<dbReference type="EMBL" id="JABCKI010006061">
    <property type="protein sequence ID" value="KAG5635580.1"/>
    <property type="molecule type" value="Genomic_DNA"/>
</dbReference>
<accession>A0A9P7K449</accession>
<name>A0A9P7K449_9AGAR</name>
<comment type="caution">
    <text evidence="2">The sequence shown here is derived from an EMBL/GenBank/DDBJ whole genome shotgun (WGS) entry which is preliminary data.</text>
</comment>
<dbReference type="Proteomes" id="UP000717328">
    <property type="component" value="Unassembled WGS sequence"/>
</dbReference>
<evidence type="ECO:0000313" key="3">
    <source>
        <dbReference type="Proteomes" id="UP000717328"/>
    </source>
</evidence>
<evidence type="ECO:0000313" key="2">
    <source>
        <dbReference type="EMBL" id="KAG5635580.1"/>
    </source>
</evidence>
<sequence length="94" mass="9751">MNCVVKAIKATPDIISTFQSDVDDYVTDCRKNGVSLPAVSLDGGHSELTSAAPVQATGTTPTPSGSTGKYNALWMRGDAISVAIVIGMVFATFL</sequence>
<dbReference type="OrthoDB" id="3066923at2759"/>
<organism evidence="2 3">
    <name type="scientific">Sphagnurus paluster</name>
    <dbReference type="NCBI Taxonomy" id="117069"/>
    <lineage>
        <taxon>Eukaryota</taxon>
        <taxon>Fungi</taxon>
        <taxon>Dikarya</taxon>
        <taxon>Basidiomycota</taxon>
        <taxon>Agaricomycotina</taxon>
        <taxon>Agaricomycetes</taxon>
        <taxon>Agaricomycetidae</taxon>
        <taxon>Agaricales</taxon>
        <taxon>Tricholomatineae</taxon>
        <taxon>Lyophyllaceae</taxon>
        <taxon>Sphagnurus</taxon>
    </lineage>
</organism>
<keyword evidence="1" id="KW-1133">Transmembrane helix</keyword>
<keyword evidence="1" id="KW-0472">Membrane</keyword>
<feature type="transmembrane region" description="Helical" evidence="1">
    <location>
        <begin position="73"/>
        <end position="93"/>
    </location>
</feature>
<keyword evidence="3" id="KW-1185">Reference proteome</keyword>
<keyword evidence="1" id="KW-0812">Transmembrane</keyword>